<name>A0AC61RUB7_9FIRM</name>
<accession>A0AC61RUB7</accession>
<organism evidence="1 2">
    <name type="scientific">Petralouisia muris</name>
    <dbReference type="NCBI Taxonomy" id="3032872"/>
    <lineage>
        <taxon>Bacteria</taxon>
        <taxon>Bacillati</taxon>
        <taxon>Bacillota</taxon>
        <taxon>Clostridia</taxon>
        <taxon>Lachnospirales</taxon>
        <taxon>Lachnospiraceae</taxon>
        <taxon>Petralouisia</taxon>
    </lineage>
</organism>
<proteinExistence type="predicted"/>
<evidence type="ECO:0000313" key="2">
    <source>
        <dbReference type="Proteomes" id="UP000304953"/>
    </source>
</evidence>
<dbReference type="Proteomes" id="UP000304953">
    <property type="component" value="Unassembled WGS sequence"/>
</dbReference>
<keyword evidence="2" id="KW-1185">Reference proteome</keyword>
<protein>
    <submittedName>
        <fullName evidence="1">Uncharacterized protein</fullName>
    </submittedName>
</protein>
<sequence length="519" mass="59919">MASLVYLKHKNSTTYVYENVSYWDKKSKKPKSKRKCIGHLDPETGTVQPNGMRGGNQKNIATKSEKEPPKCFTYSCGISSLLDKVCADIGLGHILKSSFPNDWDAILTCAYYLVSEGQALSRAEKWSRQAVTPYGTALADQRISELLMRITPELVQGFFSAWLEHNSCDRYYCMDITSVSSYSEMNEFVSYGYNRDKEKLPQVNLLMVSGHTSRLPLFFRAMPGSVHDVSTMEESLKRFDLVDAKRLHMVMDKGFYSEDNVDAMYRRRMRFLVGVPFTTSLSLDAAERHRNDEMVSYRHYCNVLGEELYADTELIKWKGRRCCLHVYFDSIKAALDEKKFSHRILMEYEKLCSGSTVKEHQKDYERFFTVKETPKRGRKVEYNQEAIDACRKNSVGWLALATNDVKDPVEALETYRMKDTIEKHFDDLKNDLDMKRLRIHSSAAMDGRLFIQYIALILSSQIKNIMNEAGWFKSHNMQEVIDEMKSLRVVSVEGKRKPIYTTTTAFQREIIELFGLNIG</sequence>
<dbReference type="EMBL" id="SRYA01000032">
    <property type="protein sequence ID" value="TGY95241.1"/>
    <property type="molecule type" value="Genomic_DNA"/>
</dbReference>
<gene>
    <name evidence="1" type="ORF">E5329_15810</name>
</gene>
<reference evidence="1" key="1">
    <citation type="submission" date="2019-04" db="EMBL/GenBank/DDBJ databases">
        <title>Microbes associate with the intestines of laboratory mice.</title>
        <authorList>
            <person name="Navarre W."/>
            <person name="Wong E."/>
            <person name="Huang K."/>
            <person name="Tropini C."/>
            <person name="Ng K."/>
            <person name="Yu B."/>
        </authorList>
    </citation>
    <scope>NUCLEOTIDE SEQUENCE</scope>
    <source>
        <strain evidence="1">NM01_1-7b</strain>
    </source>
</reference>
<evidence type="ECO:0000313" key="1">
    <source>
        <dbReference type="EMBL" id="TGY95241.1"/>
    </source>
</evidence>
<comment type="caution">
    <text evidence="1">The sequence shown here is derived from an EMBL/GenBank/DDBJ whole genome shotgun (WGS) entry which is preliminary data.</text>
</comment>